<dbReference type="AlphaFoldDB" id="A0A919R6R6"/>
<dbReference type="RefSeq" id="WP_203985421.1">
    <property type="nucleotide sequence ID" value="NZ_BOOU01000046.1"/>
</dbReference>
<feature type="transmembrane region" description="Helical" evidence="8">
    <location>
        <begin position="142"/>
        <end position="161"/>
    </location>
</feature>
<gene>
    <name evidence="8 10" type="primary">menA</name>
    <name evidence="10" type="ORF">Sru01_32270</name>
</gene>
<dbReference type="HAMAP" id="MF_01937">
    <property type="entry name" value="MenA_1"/>
    <property type="match status" value="1"/>
</dbReference>
<comment type="pathway">
    <text evidence="8">Quinol/quinone metabolism; menaquinone biosynthesis; menaquinol from 1,4-dihydroxy-2-naphthoate: step 1/2.</text>
</comment>
<dbReference type="NCBIfam" id="NF004751">
    <property type="entry name" value="PRK06080.1-3"/>
    <property type="match status" value="1"/>
</dbReference>
<dbReference type="CDD" id="cd13962">
    <property type="entry name" value="PT_UbiA_UBIAD1"/>
    <property type="match status" value="1"/>
</dbReference>
<feature type="transmembrane region" description="Helical" evidence="8">
    <location>
        <begin position="113"/>
        <end position="130"/>
    </location>
</feature>
<evidence type="ECO:0000256" key="7">
    <source>
        <dbReference type="ARBA" id="ARBA00023136"/>
    </source>
</evidence>
<proteinExistence type="inferred from homology"/>
<dbReference type="Pfam" id="PF01040">
    <property type="entry name" value="UbiA"/>
    <property type="match status" value="1"/>
</dbReference>
<evidence type="ECO:0000256" key="2">
    <source>
        <dbReference type="ARBA" id="ARBA00022428"/>
    </source>
</evidence>
<keyword evidence="2 8" id="KW-0474">Menaquinone biosynthesis</keyword>
<dbReference type="NCBIfam" id="TIGR00751">
    <property type="entry name" value="menA"/>
    <property type="match status" value="1"/>
</dbReference>
<dbReference type="PANTHER" id="PTHR13929:SF0">
    <property type="entry name" value="UBIA PRENYLTRANSFERASE DOMAIN-CONTAINING PROTEIN 1"/>
    <property type="match status" value="1"/>
</dbReference>
<evidence type="ECO:0000313" key="10">
    <source>
        <dbReference type="EMBL" id="GII78245.1"/>
    </source>
</evidence>
<dbReference type="EMBL" id="BOOU01000046">
    <property type="protein sequence ID" value="GII78245.1"/>
    <property type="molecule type" value="Genomic_DNA"/>
</dbReference>
<dbReference type="Gene3D" id="1.10.357.140">
    <property type="entry name" value="UbiA prenyltransferase"/>
    <property type="match status" value="1"/>
</dbReference>
<feature type="transmembrane region" description="Helical" evidence="8">
    <location>
        <begin position="167"/>
        <end position="188"/>
    </location>
</feature>
<keyword evidence="6 8" id="KW-1133">Transmembrane helix</keyword>
<evidence type="ECO:0000256" key="5">
    <source>
        <dbReference type="ARBA" id="ARBA00022692"/>
    </source>
</evidence>
<dbReference type="GO" id="GO:0042371">
    <property type="term" value="P:vitamin K biosynthetic process"/>
    <property type="evidence" value="ECO:0007669"/>
    <property type="project" value="TreeGrafter"/>
</dbReference>
<sequence length="289" mass="29603">MATAAQWLAGARPRTLPAAVVPVAVGTGVAAGDGDAVWWRALIALFVALALQVGVNYANDYSDGVRGTDQGRVGPLRLVGSGVAAPRAVLLAALGCFLAAAGAGLALVVVTRAWWLLVVGAVAIAAAWFYTGGSRPYGYRAFGEISVFVFFGLVAVAGTAYVQSERLTWPAVAAAVPVGLLACALLVVNNLRDIATDGPAGKRTLAVVLGDARTRVLYVACLLLPFCIALPLAVWRPFAVLTVLALPLAVPPVRAVRGGATGPALIATLQQTGRLQLVFGLLFAVGLAI</sequence>
<dbReference type="GO" id="GO:0046428">
    <property type="term" value="F:1,4-dihydroxy-2-naphthoate polyprenyltransferase activity"/>
    <property type="evidence" value="ECO:0007669"/>
    <property type="project" value="UniProtKB-UniRule"/>
</dbReference>
<comment type="similarity">
    <text evidence="8">Belongs to the MenA family. Type 1 subfamily.</text>
</comment>
<keyword evidence="4 8" id="KW-0808">Transferase</keyword>
<dbReference type="GO" id="GO:0005886">
    <property type="term" value="C:plasma membrane"/>
    <property type="evidence" value="ECO:0007669"/>
    <property type="project" value="UniProtKB-SubCell"/>
</dbReference>
<keyword evidence="11" id="KW-1185">Reference proteome</keyword>
<evidence type="ECO:0000256" key="6">
    <source>
        <dbReference type="ARBA" id="ARBA00022989"/>
    </source>
</evidence>
<reference evidence="10" key="1">
    <citation type="submission" date="2021-01" db="EMBL/GenBank/DDBJ databases">
        <title>Whole genome shotgun sequence of Sphaerisporangium rufum NBRC 109079.</title>
        <authorList>
            <person name="Komaki H."/>
            <person name="Tamura T."/>
        </authorList>
    </citation>
    <scope>NUCLEOTIDE SEQUENCE</scope>
    <source>
        <strain evidence="10">NBRC 109079</strain>
    </source>
</reference>
<evidence type="ECO:0000256" key="8">
    <source>
        <dbReference type="HAMAP-Rule" id="MF_01937"/>
    </source>
</evidence>
<comment type="catalytic activity">
    <reaction evidence="8">
        <text>an all-trans-polyprenyl diphosphate + 1,4-dihydroxy-2-naphthoate + H(+) = a 2-demethylmenaquinol + CO2 + diphosphate</text>
        <dbReference type="Rhea" id="RHEA:26478"/>
        <dbReference type="Rhea" id="RHEA-COMP:9563"/>
        <dbReference type="Rhea" id="RHEA-COMP:9564"/>
        <dbReference type="ChEBI" id="CHEBI:11173"/>
        <dbReference type="ChEBI" id="CHEBI:15378"/>
        <dbReference type="ChEBI" id="CHEBI:16526"/>
        <dbReference type="ChEBI" id="CHEBI:33019"/>
        <dbReference type="ChEBI" id="CHEBI:55437"/>
        <dbReference type="ChEBI" id="CHEBI:58914"/>
        <dbReference type="EC" id="2.5.1.74"/>
    </reaction>
</comment>
<dbReference type="Proteomes" id="UP000655287">
    <property type="component" value="Unassembled WGS sequence"/>
</dbReference>
<evidence type="ECO:0000256" key="1">
    <source>
        <dbReference type="ARBA" id="ARBA00004141"/>
    </source>
</evidence>
<feature type="transmembrane region" description="Helical" evidence="8">
    <location>
        <begin position="88"/>
        <end position="107"/>
    </location>
</feature>
<comment type="caution">
    <text evidence="10">The sequence shown here is derived from an EMBL/GenBank/DDBJ whole genome shotgun (WGS) entry which is preliminary data.</text>
</comment>
<keyword evidence="3 8" id="KW-1003">Cell membrane</keyword>
<name>A0A919R6R6_9ACTN</name>
<dbReference type="InterPro" id="IPR044878">
    <property type="entry name" value="UbiA_sf"/>
</dbReference>
<keyword evidence="7 8" id="KW-0472">Membrane</keyword>
<protein>
    <recommendedName>
        <fullName evidence="8 9">1,4-dihydroxy-2-naphthoate octaprenyltransferase</fullName>
        <shortName evidence="8">DHNA-octaprenyltransferase</shortName>
        <ecNumber evidence="8 9">2.5.1.74</ecNumber>
    </recommendedName>
</protein>
<dbReference type="EC" id="2.5.1.74" evidence="8 9"/>
<feature type="transmembrane region" description="Helical" evidence="8">
    <location>
        <begin position="37"/>
        <end position="58"/>
    </location>
</feature>
<dbReference type="InterPro" id="IPR000537">
    <property type="entry name" value="UbiA_prenyltransferase"/>
</dbReference>
<evidence type="ECO:0000256" key="9">
    <source>
        <dbReference type="NCBIfam" id="TIGR00751"/>
    </source>
</evidence>
<dbReference type="GO" id="GO:0009234">
    <property type="term" value="P:menaquinone biosynthetic process"/>
    <property type="evidence" value="ECO:0007669"/>
    <property type="project" value="UniProtKB-UniRule"/>
</dbReference>
<evidence type="ECO:0000313" key="11">
    <source>
        <dbReference type="Proteomes" id="UP000655287"/>
    </source>
</evidence>
<dbReference type="PIRSF" id="PIRSF005355">
    <property type="entry name" value="UBIAD1"/>
    <property type="match status" value="1"/>
</dbReference>
<dbReference type="InterPro" id="IPR004657">
    <property type="entry name" value="MenA"/>
</dbReference>
<feature type="transmembrane region" description="Helical" evidence="8">
    <location>
        <begin position="216"/>
        <end position="235"/>
    </location>
</feature>
<keyword evidence="5 8" id="KW-0812">Transmembrane</keyword>
<dbReference type="InterPro" id="IPR026046">
    <property type="entry name" value="UBIAD1"/>
</dbReference>
<evidence type="ECO:0000256" key="3">
    <source>
        <dbReference type="ARBA" id="ARBA00022475"/>
    </source>
</evidence>
<comment type="function">
    <text evidence="8">Conversion of 1,4-dihydroxy-2-naphthoate (DHNA) to demethylmenaquinone (DMK).</text>
</comment>
<accession>A0A919R6R6</accession>
<comment type="subcellular location">
    <subcellularLocation>
        <location evidence="8">Cell membrane</location>
        <topology evidence="8">Multi-pass membrane protein</topology>
    </subcellularLocation>
    <subcellularLocation>
        <location evidence="1">Membrane</location>
        <topology evidence="1">Multi-pass membrane protein</topology>
    </subcellularLocation>
</comment>
<evidence type="ECO:0000256" key="4">
    <source>
        <dbReference type="ARBA" id="ARBA00022679"/>
    </source>
</evidence>
<dbReference type="PANTHER" id="PTHR13929">
    <property type="entry name" value="1,4-DIHYDROXY-2-NAPHTHOATE OCTAPRENYLTRANSFERASE"/>
    <property type="match status" value="1"/>
</dbReference>
<organism evidence="10 11">
    <name type="scientific">Sphaerisporangium rufum</name>
    <dbReference type="NCBI Taxonomy" id="1381558"/>
    <lineage>
        <taxon>Bacteria</taxon>
        <taxon>Bacillati</taxon>
        <taxon>Actinomycetota</taxon>
        <taxon>Actinomycetes</taxon>
        <taxon>Streptosporangiales</taxon>
        <taxon>Streptosporangiaceae</taxon>
        <taxon>Sphaerisporangium</taxon>
    </lineage>
</organism>